<dbReference type="RefSeq" id="WP_038352323.1">
    <property type="nucleotide sequence ID" value="NZ_CP019962.1"/>
</dbReference>
<dbReference type="EMBL" id="CP019962">
    <property type="protein sequence ID" value="ARD67016.1"/>
    <property type="molecule type" value="Genomic_DNA"/>
</dbReference>
<protein>
    <submittedName>
        <fullName evidence="2">Uncharacterized protein</fullName>
    </submittedName>
</protein>
<gene>
    <name evidence="2" type="ORF">B2M23_16410</name>
</gene>
<organism evidence="2 3">
    <name type="scientific">Eubacterium limosum</name>
    <dbReference type="NCBI Taxonomy" id="1736"/>
    <lineage>
        <taxon>Bacteria</taxon>
        <taxon>Bacillati</taxon>
        <taxon>Bacillota</taxon>
        <taxon>Clostridia</taxon>
        <taxon>Eubacteriales</taxon>
        <taxon>Eubacteriaceae</taxon>
        <taxon>Eubacterium</taxon>
    </lineage>
</organism>
<feature type="transmembrane region" description="Helical" evidence="1">
    <location>
        <begin position="6"/>
        <end position="25"/>
    </location>
</feature>
<name>A0AAC9W470_EUBLI</name>
<evidence type="ECO:0000256" key="1">
    <source>
        <dbReference type="SAM" id="Phobius"/>
    </source>
</evidence>
<keyword evidence="1" id="KW-0472">Membrane</keyword>
<keyword evidence="1" id="KW-1133">Transmembrane helix</keyword>
<evidence type="ECO:0000313" key="3">
    <source>
        <dbReference type="Proteomes" id="UP000192391"/>
    </source>
</evidence>
<dbReference type="KEGG" id="elim:B2M23_16410"/>
<evidence type="ECO:0000313" key="2">
    <source>
        <dbReference type="EMBL" id="ARD67016.1"/>
    </source>
</evidence>
<dbReference type="Proteomes" id="UP000192391">
    <property type="component" value="Chromosome"/>
</dbReference>
<proteinExistence type="predicted"/>
<accession>A0AAC9W470</accession>
<keyword evidence="1" id="KW-0812">Transmembrane</keyword>
<sequence length="86" mass="10046">MDISNVFFVLSIIFLIASIILYNVLSIRAIRRSFKNKAQKKEYKKQVKKYESSTDPLKKDVLHPTVLLDEDEEQQKIFRIVGGEDD</sequence>
<reference evidence="3" key="1">
    <citation type="journal article" date="2017" name="Sci. Rep.">
        <title>Determination of the Genome and Primary Transcriptome of Syngas Fermenting Eubacterium limosum ATCC 8486.</title>
        <authorList>
            <person name="Song Y."/>
            <person name="Shin J."/>
            <person name="Jeong Y."/>
            <person name="Jin S."/>
            <person name="Lee J.K."/>
            <person name="Kim D.R."/>
            <person name="Kim S.C."/>
            <person name="Cho S."/>
            <person name="Cho B.K."/>
        </authorList>
    </citation>
    <scope>NUCLEOTIDE SEQUENCE [LARGE SCALE GENOMIC DNA]</scope>
    <source>
        <strain evidence="3">ATCC 8486</strain>
    </source>
</reference>
<dbReference type="AlphaFoldDB" id="A0AAC9W470"/>